<dbReference type="SMART" id="SM00666">
    <property type="entry name" value="PB1"/>
    <property type="match status" value="1"/>
</dbReference>
<dbReference type="SUPFAM" id="SSF54277">
    <property type="entry name" value="CAD &amp; PB1 domains"/>
    <property type="match status" value="1"/>
</dbReference>
<evidence type="ECO:0000259" key="5">
    <source>
        <dbReference type="PROSITE" id="PS51371"/>
    </source>
</evidence>
<keyword evidence="4" id="KW-0812">Transmembrane</keyword>
<evidence type="ECO:0000256" key="3">
    <source>
        <dbReference type="SAM" id="MobiDB-lite"/>
    </source>
</evidence>
<feature type="region of interest" description="Disordered" evidence="3">
    <location>
        <begin position="1"/>
        <end position="40"/>
    </location>
</feature>
<dbReference type="Pfam" id="PF00571">
    <property type="entry name" value="CBS"/>
    <property type="match status" value="4"/>
</dbReference>
<keyword evidence="7" id="KW-1185">Reference proteome</keyword>
<evidence type="ECO:0000256" key="4">
    <source>
        <dbReference type="SAM" id="Phobius"/>
    </source>
</evidence>
<dbReference type="CDD" id="cd17782">
    <property type="entry name" value="CBS_pair_MUG70_2"/>
    <property type="match status" value="1"/>
</dbReference>
<feature type="domain" description="CBS" evidence="5">
    <location>
        <begin position="45"/>
        <end position="103"/>
    </location>
</feature>
<dbReference type="OrthoDB" id="418595at2759"/>
<feature type="domain" description="CBS" evidence="5">
    <location>
        <begin position="220"/>
        <end position="278"/>
    </location>
</feature>
<evidence type="ECO:0000256" key="1">
    <source>
        <dbReference type="ARBA" id="ARBA00023122"/>
    </source>
</evidence>
<feature type="domain" description="CBS" evidence="5">
    <location>
        <begin position="112"/>
        <end position="169"/>
    </location>
</feature>
<sequence>MSSTLHKKASINHLNSNVSSTKAKDELKKQQKTGDFNSKGTVMSLNPSAPLICRESTTIFEAAQKMVAAKENHVLVIDESEELLGIFTTKDLAYRVVGSKLNIKNTKVTKIMTPNPMCAKVTTKASDALSLMVLKHFRHLPIVNSENQIVGVLDITKCYNEAMKKLEKLYLNSKKLYEAMETVNKQLGGNAAQHNYIITYFENLKKILSGPTLKQLLNDESTLPVYCSTDSTVYDASMLMKLKKTTAIMVRDEDEMIVGIFTSKDVVSRVISRGLNPSDCSVESVMTINPATAPTSLSINKALKQMFDGKYLNLPVVDDLTNEIVGIVDVIRLTNFTLNQIQTMESFNEEDDVAEDEDLFDSIGNDEFLNSNDNNNDFNKFLHTFDDVNGDEYDSSSTSVGDISVDELAQFDISSMSYDTKYSKDGDGPKRMKSVVSLNTLDYNEICIFKFKVSRGRIHRVNFKPCDGIKKFKELLKEEFTQEELNMFDHGDFEISYMDEDNDIIVINTDIDLENCVSLMKSLQKDKVEIMLYDKHELLLGKKGKMSTLNLRSRYNEKQSKNLPKNDLLLPASLFTLAASIVIVFTLSRQR</sequence>
<organism evidence="6 7">
    <name type="scientific">Pichia californica</name>
    <dbReference type="NCBI Taxonomy" id="460514"/>
    <lineage>
        <taxon>Eukaryota</taxon>
        <taxon>Fungi</taxon>
        <taxon>Dikarya</taxon>
        <taxon>Ascomycota</taxon>
        <taxon>Saccharomycotina</taxon>
        <taxon>Pichiomycetes</taxon>
        <taxon>Pichiales</taxon>
        <taxon>Pichiaceae</taxon>
        <taxon>Pichia</taxon>
    </lineage>
</organism>
<dbReference type="Gene3D" id="3.10.580.10">
    <property type="entry name" value="CBS-domain"/>
    <property type="match status" value="2"/>
</dbReference>
<dbReference type="Pfam" id="PF00564">
    <property type="entry name" value="PB1"/>
    <property type="match status" value="1"/>
</dbReference>
<dbReference type="PANTHER" id="PTHR43080:SF2">
    <property type="entry name" value="CBS DOMAIN-CONTAINING PROTEIN"/>
    <property type="match status" value="1"/>
</dbReference>
<dbReference type="InterPro" id="IPR046342">
    <property type="entry name" value="CBS_dom_sf"/>
</dbReference>
<dbReference type="PROSITE" id="PS51371">
    <property type="entry name" value="CBS"/>
    <property type="match status" value="4"/>
</dbReference>
<dbReference type="CDD" id="cd17781">
    <property type="entry name" value="CBS_pair_MUG70_1"/>
    <property type="match status" value="1"/>
</dbReference>
<protein>
    <recommendedName>
        <fullName evidence="5">CBS domain-containing protein</fullName>
    </recommendedName>
</protein>
<dbReference type="SUPFAM" id="SSF54631">
    <property type="entry name" value="CBS-domain pair"/>
    <property type="match status" value="2"/>
</dbReference>
<reference evidence="6" key="1">
    <citation type="submission" date="2020-11" db="EMBL/GenBank/DDBJ databases">
        <title>Kefir isolates.</title>
        <authorList>
            <person name="Marcisauskas S."/>
            <person name="Kim Y."/>
            <person name="Blasche S."/>
        </authorList>
    </citation>
    <scope>NUCLEOTIDE SEQUENCE</scope>
    <source>
        <strain evidence="6">Olga-1</strain>
    </source>
</reference>
<evidence type="ECO:0000313" key="7">
    <source>
        <dbReference type="Proteomes" id="UP000697127"/>
    </source>
</evidence>
<dbReference type="SMART" id="SM00116">
    <property type="entry name" value="CBS"/>
    <property type="match status" value="4"/>
</dbReference>
<keyword evidence="4" id="KW-1133">Transmembrane helix</keyword>
<dbReference type="EMBL" id="PUHW01000241">
    <property type="protein sequence ID" value="KAG0687582.1"/>
    <property type="molecule type" value="Genomic_DNA"/>
</dbReference>
<dbReference type="InterPro" id="IPR000270">
    <property type="entry name" value="PB1_dom"/>
</dbReference>
<dbReference type="PANTHER" id="PTHR43080">
    <property type="entry name" value="CBS DOMAIN-CONTAINING PROTEIN CBSX3, MITOCHONDRIAL"/>
    <property type="match status" value="1"/>
</dbReference>
<keyword evidence="1 2" id="KW-0129">CBS domain</keyword>
<dbReference type="Gene3D" id="3.10.20.90">
    <property type="entry name" value="Phosphatidylinositol 3-kinase Catalytic Subunit, Chain A, domain 1"/>
    <property type="match status" value="1"/>
</dbReference>
<feature type="domain" description="CBS" evidence="5">
    <location>
        <begin position="286"/>
        <end position="343"/>
    </location>
</feature>
<dbReference type="InterPro" id="IPR051257">
    <property type="entry name" value="Diverse_CBS-Domain"/>
</dbReference>
<name>A0A9P6WIH6_9ASCO</name>
<evidence type="ECO:0000256" key="2">
    <source>
        <dbReference type="PROSITE-ProRule" id="PRU00703"/>
    </source>
</evidence>
<proteinExistence type="predicted"/>
<evidence type="ECO:0000313" key="6">
    <source>
        <dbReference type="EMBL" id="KAG0687582.1"/>
    </source>
</evidence>
<feature type="transmembrane region" description="Helical" evidence="4">
    <location>
        <begin position="568"/>
        <end position="587"/>
    </location>
</feature>
<feature type="compositionally biased region" description="Basic residues" evidence="3">
    <location>
        <begin position="1"/>
        <end position="10"/>
    </location>
</feature>
<dbReference type="InterPro" id="IPR000644">
    <property type="entry name" value="CBS_dom"/>
</dbReference>
<gene>
    <name evidence="6" type="ORF">C6P40_002154</name>
</gene>
<keyword evidence="4" id="KW-0472">Membrane</keyword>
<dbReference type="AlphaFoldDB" id="A0A9P6WIH6"/>
<dbReference type="Proteomes" id="UP000697127">
    <property type="component" value="Unassembled WGS sequence"/>
</dbReference>
<comment type="caution">
    <text evidence="6">The sequence shown here is derived from an EMBL/GenBank/DDBJ whole genome shotgun (WGS) entry which is preliminary data.</text>
</comment>
<accession>A0A9P6WIH6</accession>
<feature type="compositionally biased region" description="Polar residues" evidence="3">
    <location>
        <begin position="12"/>
        <end position="21"/>
    </location>
</feature>